<keyword evidence="4" id="KW-1185">Reference proteome</keyword>
<dbReference type="Proteomes" id="UP000298030">
    <property type="component" value="Unassembled WGS sequence"/>
</dbReference>
<sequence length="651" mass="71249">MSIRKTNSAHPPEPPSHSAPTSYSLDSYDGKDTSYTGYGPSYSAHRDNKSSDIESIPLADYVDRDFVERRTLEGRGKSVGQSGFVAWMESWTGLEGPFLWLLFNGIVSFCWGIALAIFAAGLVPITWAVSEFARGHDADWTNEIVALVGSFATMHVTYVLQAALELYSHIILAGEFTLKDLKWMQGVNEVTLFAKFPDRPGGPPRVENPHGLGERVRGWWGAFYRWADNRRLAWIVIYLGMALHTTSVVSILQPEEYWQHVVFNDPIPCGVAPDRVPFDTFFDSTTQIVLDKLSLDVGLQLGSYVDQVNGNTTTAVSGRIYRKDNFAYGAIGGLIEGLQNIPGVQYVANCTTDPGKANETWQYAFPQLSAPGVVNNTFVELTPIPSNLRLVTTDPTLNFEPVHILRSAMYAVVGSLGNGALMTVSESPVANVPAILTCGWTTSPKLLQVEMVNFTALVLDHEQAEVYPYLTARTTLTTMQGMATAVRFGSVIHPGTLGYYRRGILTENGVSYNLNVNATTEQVVETILADGGKASMTRFNFVDGIALENINRLSGGLITSCESDNKTVAAHWRFGNNRRLGWIAVVVTIGMGILGIGTAIWMSKKQRLNGVSVLSATGGFVLARGEDIADDQRLAIRDGKVVDVDRVEDKL</sequence>
<feature type="transmembrane region" description="Helical" evidence="2">
    <location>
        <begin position="98"/>
        <end position="124"/>
    </location>
</feature>
<evidence type="ECO:0000256" key="2">
    <source>
        <dbReference type="SAM" id="Phobius"/>
    </source>
</evidence>
<feature type="region of interest" description="Disordered" evidence="1">
    <location>
        <begin position="1"/>
        <end position="49"/>
    </location>
</feature>
<name>A0A4Y7TV54_COPMI</name>
<evidence type="ECO:0000256" key="1">
    <source>
        <dbReference type="SAM" id="MobiDB-lite"/>
    </source>
</evidence>
<dbReference type="AlphaFoldDB" id="A0A4Y7TV54"/>
<gene>
    <name evidence="3" type="ORF">FA13DRAFT_719118</name>
</gene>
<keyword evidence="2" id="KW-1133">Transmembrane helix</keyword>
<comment type="caution">
    <text evidence="3">The sequence shown here is derived from an EMBL/GenBank/DDBJ whole genome shotgun (WGS) entry which is preliminary data.</text>
</comment>
<proteinExistence type="predicted"/>
<evidence type="ECO:0000313" key="3">
    <source>
        <dbReference type="EMBL" id="TEB38056.1"/>
    </source>
</evidence>
<accession>A0A4Y7TV54</accession>
<feature type="transmembrane region" description="Helical" evidence="2">
    <location>
        <begin position="232"/>
        <end position="252"/>
    </location>
</feature>
<keyword evidence="2" id="KW-0812">Transmembrane</keyword>
<feature type="transmembrane region" description="Helical" evidence="2">
    <location>
        <begin position="144"/>
        <end position="164"/>
    </location>
</feature>
<dbReference type="OrthoDB" id="2970724at2759"/>
<evidence type="ECO:0000313" key="4">
    <source>
        <dbReference type="Proteomes" id="UP000298030"/>
    </source>
</evidence>
<feature type="transmembrane region" description="Helical" evidence="2">
    <location>
        <begin position="580"/>
        <end position="602"/>
    </location>
</feature>
<reference evidence="3 4" key="1">
    <citation type="journal article" date="2019" name="Nat. Ecol. Evol.">
        <title>Megaphylogeny resolves global patterns of mushroom evolution.</title>
        <authorList>
            <person name="Varga T."/>
            <person name="Krizsan K."/>
            <person name="Foldi C."/>
            <person name="Dima B."/>
            <person name="Sanchez-Garcia M."/>
            <person name="Sanchez-Ramirez S."/>
            <person name="Szollosi G.J."/>
            <person name="Szarkandi J.G."/>
            <person name="Papp V."/>
            <person name="Albert L."/>
            <person name="Andreopoulos W."/>
            <person name="Angelini C."/>
            <person name="Antonin V."/>
            <person name="Barry K.W."/>
            <person name="Bougher N.L."/>
            <person name="Buchanan P."/>
            <person name="Buyck B."/>
            <person name="Bense V."/>
            <person name="Catcheside P."/>
            <person name="Chovatia M."/>
            <person name="Cooper J."/>
            <person name="Damon W."/>
            <person name="Desjardin D."/>
            <person name="Finy P."/>
            <person name="Geml J."/>
            <person name="Haridas S."/>
            <person name="Hughes K."/>
            <person name="Justo A."/>
            <person name="Karasinski D."/>
            <person name="Kautmanova I."/>
            <person name="Kiss B."/>
            <person name="Kocsube S."/>
            <person name="Kotiranta H."/>
            <person name="LaButti K.M."/>
            <person name="Lechner B.E."/>
            <person name="Liimatainen K."/>
            <person name="Lipzen A."/>
            <person name="Lukacs Z."/>
            <person name="Mihaltcheva S."/>
            <person name="Morgado L.N."/>
            <person name="Niskanen T."/>
            <person name="Noordeloos M.E."/>
            <person name="Ohm R.A."/>
            <person name="Ortiz-Santana B."/>
            <person name="Ovrebo C."/>
            <person name="Racz N."/>
            <person name="Riley R."/>
            <person name="Savchenko A."/>
            <person name="Shiryaev A."/>
            <person name="Soop K."/>
            <person name="Spirin V."/>
            <person name="Szebenyi C."/>
            <person name="Tomsovsky M."/>
            <person name="Tulloss R.E."/>
            <person name="Uehling J."/>
            <person name="Grigoriev I.V."/>
            <person name="Vagvolgyi C."/>
            <person name="Papp T."/>
            <person name="Martin F.M."/>
            <person name="Miettinen O."/>
            <person name="Hibbett D.S."/>
            <person name="Nagy L.G."/>
        </authorList>
    </citation>
    <scope>NUCLEOTIDE SEQUENCE [LARGE SCALE GENOMIC DNA]</scope>
    <source>
        <strain evidence="3 4">FP101781</strain>
    </source>
</reference>
<dbReference type="EMBL" id="QPFP01000003">
    <property type="protein sequence ID" value="TEB38056.1"/>
    <property type="molecule type" value="Genomic_DNA"/>
</dbReference>
<protein>
    <submittedName>
        <fullName evidence="3">Uncharacterized protein</fullName>
    </submittedName>
</protein>
<keyword evidence="2" id="KW-0472">Membrane</keyword>
<organism evidence="3 4">
    <name type="scientific">Coprinellus micaceus</name>
    <name type="common">Glistening ink-cap mushroom</name>
    <name type="synonym">Coprinus micaceus</name>
    <dbReference type="NCBI Taxonomy" id="71717"/>
    <lineage>
        <taxon>Eukaryota</taxon>
        <taxon>Fungi</taxon>
        <taxon>Dikarya</taxon>
        <taxon>Basidiomycota</taxon>
        <taxon>Agaricomycotina</taxon>
        <taxon>Agaricomycetes</taxon>
        <taxon>Agaricomycetidae</taxon>
        <taxon>Agaricales</taxon>
        <taxon>Agaricineae</taxon>
        <taxon>Psathyrellaceae</taxon>
        <taxon>Coprinellus</taxon>
    </lineage>
</organism>